<dbReference type="PANTHER" id="PTHR11596:SF85">
    <property type="entry name" value="ALKALINE PHOSPHATASE-RELATED"/>
    <property type="match status" value="1"/>
</dbReference>
<evidence type="ECO:0000313" key="19">
    <source>
        <dbReference type="EnsemblMetazoa" id="ASTEI04208-PA"/>
    </source>
</evidence>
<dbReference type="OMA" id="ANMNLAY"/>
<dbReference type="PROSITE" id="PS00123">
    <property type="entry name" value="ALKALINE_PHOSPHATASE"/>
    <property type="match status" value="3"/>
</dbReference>
<feature type="binding site" evidence="14">
    <location>
        <position position="1348"/>
    </location>
    <ligand>
        <name>Zn(2+)</name>
        <dbReference type="ChEBI" id="CHEBI:29105"/>
        <label>2</label>
    </ligand>
</feature>
<comment type="cofactor">
    <cofactor evidence="14">
        <name>Zn(2+)</name>
        <dbReference type="ChEBI" id="CHEBI:29105"/>
    </cofactor>
    <text evidence="14">Binds 2 Zn(2+) ions.</text>
</comment>
<protein>
    <recommendedName>
        <fullName evidence="3 16">Alkaline phosphatase</fullName>
        <ecNumber evidence="3 16">3.1.3.1</ecNumber>
    </recommendedName>
</protein>
<dbReference type="SUPFAM" id="SSF53649">
    <property type="entry name" value="Alkaline phosphatase-like"/>
    <property type="match status" value="3"/>
</dbReference>
<feature type="binding site" evidence="14">
    <location>
        <position position="1068"/>
    </location>
    <ligand>
        <name>Mg(2+)</name>
        <dbReference type="ChEBI" id="CHEBI:18420"/>
    </ligand>
</feature>
<feature type="binding site" evidence="14">
    <location>
        <position position="1464"/>
    </location>
    <ligand>
        <name>Zn(2+)</name>
        <dbReference type="ChEBI" id="CHEBI:29105"/>
        <label>2</label>
    </ligand>
</feature>
<feature type="active site" description="Phosphoserine intermediate" evidence="13">
    <location>
        <position position="1112"/>
    </location>
</feature>
<feature type="region of interest" description="Disordered" evidence="17">
    <location>
        <begin position="41"/>
        <end position="66"/>
    </location>
</feature>
<evidence type="ECO:0000256" key="5">
    <source>
        <dbReference type="ARBA" id="ARBA00022622"/>
    </source>
</evidence>
<reference evidence="19" key="2">
    <citation type="submission" date="2020-05" db="UniProtKB">
        <authorList>
            <consortium name="EnsemblMetazoa"/>
        </authorList>
    </citation>
    <scope>IDENTIFICATION</scope>
    <source>
        <strain evidence="19">Indian</strain>
    </source>
</reference>
<comment type="catalytic activity">
    <reaction evidence="16">
        <text>a phosphate monoester + H2O = an alcohol + phosphate</text>
        <dbReference type="Rhea" id="RHEA:15017"/>
        <dbReference type="ChEBI" id="CHEBI:15377"/>
        <dbReference type="ChEBI" id="CHEBI:30879"/>
        <dbReference type="ChEBI" id="CHEBI:43474"/>
        <dbReference type="ChEBI" id="CHEBI:67140"/>
        <dbReference type="EC" id="3.1.3.1"/>
    </reaction>
</comment>
<dbReference type="STRING" id="30069.A0A182Y6X2"/>
<dbReference type="CDD" id="cd16012">
    <property type="entry name" value="ALP"/>
    <property type="match status" value="3"/>
</dbReference>
<evidence type="ECO:0000256" key="15">
    <source>
        <dbReference type="RuleBase" id="RU003946"/>
    </source>
</evidence>
<organism evidence="19 20">
    <name type="scientific">Anopheles stephensi</name>
    <name type="common">Indo-Pakistan malaria mosquito</name>
    <dbReference type="NCBI Taxonomy" id="30069"/>
    <lineage>
        <taxon>Eukaryota</taxon>
        <taxon>Metazoa</taxon>
        <taxon>Ecdysozoa</taxon>
        <taxon>Arthropoda</taxon>
        <taxon>Hexapoda</taxon>
        <taxon>Insecta</taxon>
        <taxon>Pterygota</taxon>
        <taxon>Neoptera</taxon>
        <taxon>Endopterygota</taxon>
        <taxon>Diptera</taxon>
        <taxon>Nematocera</taxon>
        <taxon>Culicoidea</taxon>
        <taxon>Culicidae</taxon>
        <taxon>Anophelinae</taxon>
        <taxon>Anopheles</taxon>
    </lineage>
</organism>
<feature type="binding site" evidence="14">
    <location>
        <position position="1344"/>
    </location>
    <ligand>
        <name>Zn(2+)</name>
        <dbReference type="ChEBI" id="CHEBI:29105"/>
        <label>2</label>
    </ligand>
</feature>
<evidence type="ECO:0000256" key="3">
    <source>
        <dbReference type="ARBA" id="ARBA00012647"/>
    </source>
</evidence>
<dbReference type="VEuPathDB" id="VectorBase:ASTEI20_044666"/>
<feature type="compositionally biased region" description="Basic and acidic residues" evidence="17">
    <location>
        <begin position="41"/>
        <end position="53"/>
    </location>
</feature>
<feature type="binding site" evidence="14">
    <location>
        <position position="1175"/>
    </location>
    <ligand>
        <name>Mg(2+)</name>
        <dbReference type="ChEBI" id="CHEBI:18420"/>
    </ligand>
</feature>
<dbReference type="EnsemblMetazoa" id="ASTEI04208-RA">
    <property type="protein sequence ID" value="ASTEI04208-PA"/>
    <property type="gene ID" value="ASTEI04208"/>
</dbReference>
<evidence type="ECO:0000256" key="7">
    <source>
        <dbReference type="ARBA" id="ARBA00022801"/>
    </source>
</evidence>
<evidence type="ECO:0000256" key="14">
    <source>
        <dbReference type="PIRSR" id="PIRSR601952-2"/>
    </source>
</evidence>
<feature type="binding site" evidence="14">
    <location>
        <position position="1386"/>
    </location>
    <ligand>
        <name>Zn(2+)</name>
        <dbReference type="ChEBI" id="CHEBI:29105"/>
        <label>2</label>
    </ligand>
</feature>
<evidence type="ECO:0000256" key="12">
    <source>
        <dbReference type="ARBA" id="ARBA00023288"/>
    </source>
</evidence>
<reference evidence="20" key="1">
    <citation type="journal article" date="2014" name="Genome Biol.">
        <title>Genome analysis of a major urban malaria vector mosquito, Anopheles stephensi.</title>
        <authorList>
            <person name="Jiang X."/>
            <person name="Peery A."/>
            <person name="Hall A.B."/>
            <person name="Sharma A."/>
            <person name="Chen X.G."/>
            <person name="Waterhouse R.M."/>
            <person name="Komissarov A."/>
            <person name="Riehle M.M."/>
            <person name="Shouche Y."/>
            <person name="Sharakhova M.V."/>
            <person name="Lawson D."/>
            <person name="Pakpour N."/>
            <person name="Arensburger P."/>
            <person name="Davidson V.L."/>
            <person name="Eiglmeier K."/>
            <person name="Emrich S."/>
            <person name="George P."/>
            <person name="Kennedy R.C."/>
            <person name="Mane S.P."/>
            <person name="Maslen G."/>
            <person name="Oringanje C."/>
            <person name="Qi Y."/>
            <person name="Settlage R."/>
            <person name="Tojo M."/>
            <person name="Tubio J.M."/>
            <person name="Unger M.F."/>
            <person name="Wang B."/>
            <person name="Vernick K.D."/>
            <person name="Ribeiro J.M."/>
            <person name="James A.A."/>
            <person name="Michel K."/>
            <person name="Riehle M.A."/>
            <person name="Luckhart S."/>
            <person name="Sharakhov I.V."/>
            <person name="Tu Z."/>
        </authorList>
    </citation>
    <scope>NUCLEOTIDE SEQUENCE [LARGE SCALE GENOMIC DNA]</scope>
    <source>
        <strain evidence="20">Indian</strain>
    </source>
</reference>
<keyword evidence="7 16" id="KW-0378">Hydrolase</keyword>
<dbReference type="InterPro" id="IPR001952">
    <property type="entry name" value="Alkaline_phosphatase"/>
</dbReference>
<dbReference type="SMART" id="SM00098">
    <property type="entry name" value="alkPPc"/>
    <property type="match status" value="3"/>
</dbReference>
<keyword evidence="5" id="KW-0336">GPI-anchor</keyword>
<dbReference type="Gene3D" id="3.40.720.10">
    <property type="entry name" value="Alkaline Phosphatase, subunit A"/>
    <property type="match status" value="3"/>
</dbReference>
<dbReference type="FunFam" id="3.40.720.10:FF:000008">
    <property type="entry name" value="Alkaline phosphatase"/>
    <property type="match status" value="3"/>
</dbReference>
<sequence>MRTAVSRLGVILLLGVVVNGSLNDASLNSLTDQYNFHPEEYNSDKRYHPRLPDENVPVPKASRNAEQEQTIEYWRNQAKATVDQQVTRSENTNIAKNVIMFLGDGMSITTVALARIHAGGEETPLSFEKFPYIGMAKTYCVDYQVPDSACTATAFLTGIKANRATIGVNAQVKLRDCAAGLNRSLHTTSIGQWAIDAGKDAGLVTTTRVTHASPAGVYAHTAFRDWENNFYVKADGCDTNRVDDIAEQLVYGETGARLKVIMGGGRREFMDREAHEDYETGSGGYRSDGRHLINEWLRNGPVAENRTFVWKRSDLLAVDPHRTDRLLALFEPSHCAYNLDKIDNNLDEEPTLSEMVDKATDMLSNSPNGFFLFVEGGRIDHGHHENKARYAIDETVEFAKAIELARNKFSEEDTLIVVTSDHSHTASFAGYADRGNDVFGTAGNGDDGLPYMTISYANGPGHEKHVDADTGARLDVRQMDRSKSNFVFPATIPLSLETHAGEDVAVYASGPWSHLFTEFDSDKRYHPRLPDENVPVKASRNAEQEQTIEYWRSQAKATVEKHVTRKENTNIAKNVIMFLGDGMSIATVALARIHAGGEETPLSFEEFPYVGMAKTYCVDYQVPDSACTATAYLTGVKANMDTIGVNAQVKVRDCEAGRNRSLHTTSIGQWAIDAGKDSGIVTTTRVTHASPAGIYAHTAYRDWEDDFYVKEDGCDPNLVDDIAEQLVYGETAPKLRVILGGGRREFIDRDIHQDYETGKGGYRSDGRHLINEWLRNGPVGENRTFVWKRSDLLAVDPHRTDRLLGMFEPGHCAYNLDKVNNNLDEEPTLSEMVDKATDILSTNPNGFFLFVEGGRIDHAHHDNRAKYSIDETVEFAKAIELARKKFSEEDTLIVVTSDHSHSVSFAGYPSRGNDVFGTAGNGKDGVPYMTISYANGPGYKKHIDVEAGTRKDVRQMDRSKSNFAFPAMLPKDSETHGGEDVAVYASGPWSHLFVGSYEQNVLPHIMADKRLHPRLPDETLKKLPKNKNAEQEETIEYWRSQAKATVEKLREKKENTNIAKNVIMFLGDGMSISTVAMARVYAGGEEIPLSFEKFPYIGMSKTYCVNYQVADSACTATAYLTGVKGNYETIGVNAHVPVRDCEAGRNRSTHTTSIGHWAMDAGKDAGIVTTTRVTHASPSGMYAHIAFRDWEDDYWVRQDGCDAERVDDIAEQLVYGDTAPRMRVILGGGRREFMDRDAHADYETGRGGYRSDGRHLINEWLRNGPVGENRTFVWKRSDLLAVDPHRTDRLLGMFEPSHCAYNLDKVHKNLDEEPTLSEMVDKATDILSTNPNGFFLFVEGGRIDHGHHDNQARYAIDETVEFAKAIELARNKFSEEDTLIVVTSDHSHSVSFSGYPNRGNDIFGTAGTGKDGIPYMTISYANGLGFNKHVDLVKGQRANVRNMPDAGEDNFEFPATLPVELETHGGEDVAVYASGPWSHLFTGSYEQNVIPHMMAYASCIGNGLKACKN</sequence>
<feature type="binding site" evidence="14">
    <location>
        <position position="1068"/>
    </location>
    <ligand>
        <name>Zn(2+)</name>
        <dbReference type="ChEBI" id="CHEBI:29105"/>
        <label>2</label>
    </ligand>
</feature>
<keyword evidence="4" id="KW-1003">Cell membrane</keyword>
<proteinExistence type="inferred from homology"/>
<dbReference type="Pfam" id="PF00245">
    <property type="entry name" value="Alk_phosphatase"/>
    <property type="match status" value="3"/>
</dbReference>
<keyword evidence="9 14" id="KW-0460">Magnesium</keyword>
<dbReference type="PANTHER" id="PTHR11596">
    <property type="entry name" value="ALKALINE PHOSPHATASE"/>
    <property type="match status" value="1"/>
</dbReference>
<feature type="binding site" evidence="14">
    <location>
        <position position="1177"/>
    </location>
    <ligand>
        <name>Mg(2+)</name>
        <dbReference type="ChEBI" id="CHEBI:18420"/>
    </ligand>
</feature>
<feature type="signal peptide" evidence="18">
    <location>
        <begin position="1"/>
        <end position="20"/>
    </location>
</feature>
<name>A0A182Y6X2_ANOST</name>
<dbReference type="PRINTS" id="PR00113">
    <property type="entry name" value="ALKPHPHTASE"/>
</dbReference>
<feature type="binding site" evidence="14">
    <location>
        <position position="1339"/>
    </location>
    <ligand>
        <name>Mg(2+)</name>
        <dbReference type="ChEBI" id="CHEBI:18420"/>
    </ligand>
</feature>
<dbReference type="GO" id="GO:0046872">
    <property type="term" value="F:metal ion binding"/>
    <property type="evidence" value="ECO:0007669"/>
    <property type="project" value="UniProtKB-KW"/>
</dbReference>
<keyword evidence="12" id="KW-0449">Lipoprotein</keyword>
<feature type="chain" id="PRO_5043512054" description="Alkaline phosphatase" evidence="18">
    <location>
        <begin position="21"/>
        <end position="1509"/>
    </location>
</feature>
<comment type="cofactor">
    <cofactor evidence="14">
        <name>Mg(2+)</name>
        <dbReference type="ChEBI" id="CHEBI:18420"/>
    </cofactor>
    <text evidence="14">Binds 1 Mg(2+) ion.</text>
</comment>
<dbReference type="VEuPathDB" id="VectorBase:ASTEI20_042758"/>
<dbReference type="GO" id="GO:0005886">
    <property type="term" value="C:plasma membrane"/>
    <property type="evidence" value="ECO:0007669"/>
    <property type="project" value="UniProtKB-SubCell"/>
</dbReference>
<evidence type="ECO:0000256" key="4">
    <source>
        <dbReference type="ARBA" id="ARBA00022475"/>
    </source>
</evidence>
<dbReference type="GO" id="GO:0004035">
    <property type="term" value="F:alkaline phosphatase activity"/>
    <property type="evidence" value="ECO:0007669"/>
    <property type="project" value="UniProtKB-EC"/>
</dbReference>
<dbReference type="VEuPathDB" id="VectorBase:ASTEI04208"/>
<dbReference type="Proteomes" id="UP000076408">
    <property type="component" value="Unassembled WGS sequence"/>
</dbReference>
<evidence type="ECO:0000256" key="13">
    <source>
        <dbReference type="PIRSR" id="PIRSR601952-1"/>
    </source>
</evidence>
<evidence type="ECO:0000256" key="16">
    <source>
        <dbReference type="RuleBase" id="RU003947"/>
    </source>
</evidence>
<feature type="binding site" evidence="14">
    <location>
        <position position="1385"/>
    </location>
    <ligand>
        <name>Zn(2+)</name>
        <dbReference type="ChEBI" id="CHEBI:29105"/>
        <label>2</label>
    </ligand>
</feature>
<evidence type="ECO:0000256" key="1">
    <source>
        <dbReference type="ARBA" id="ARBA00004609"/>
    </source>
</evidence>
<evidence type="ECO:0000256" key="8">
    <source>
        <dbReference type="ARBA" id="ARBA00022833"/>
    </source>
</evidence>
<dbReference type="EC" id="3.1.3.1" evidence="3 16"/>
<dbReference type="InterPro" id="IPR017850">
    <property type="entry name" value="Alkaline_phosphatase_core_sf"/>
</dbReference>
<dbReference type="InterPro" id="IPR018299">
    <property type="entry name" value="Alkaline_phosphatase_AS"/>
</dbReference>
<keyword evidence="11" id="KW-0325">Glycoprotein</keyword>
<evidence type="ECO:0000313" key="20">
    <source>
        <dbReference type="Proteomes" id="UP000076408"/>
    </source>
</evidence>
<keyword evidence="6 14" id="KW-0479">Metal-binding</keyword>
<dbReference type="VEuPathDB" id="VectorBase:ASTEI20_039169"/>
<evidence type="ECO:0000256" key="17">
    <source>
        <dbReference type="SAM" id="MobiDB-lite"/>
    </source>
</evidence>
<keyword evidence="20" id="KW-1185">Reference proteome</keyword>
<keyword evidence="10" id="KW-0472">Membrane</keyword>
<evidence type="ECO:0000256" key="2">
    <source>
        <dbReference type="ARBA" id="ARBA00005984"/>
    </source>
</evidence>
<evidence type="ECO:0000256" key="6">
    <source>
        <dbReference type="ARBA" id="ARBA00022723"/>
    </source>
</evidence>
<dbReference type="GO" id="GO:0098552">
    <property type="term" value="C:side of membrane"/>
    <property type="evidence" value="ECO:0007669"/>
    <property type="project" value="UniProtKB-KW"/>
</dbReference>
<evidence type="ECO:0000256" key="10">
    <source>
        <dbReference type="ARBA" id="ARBA00023136"/>
    </source>
</evidence>
<comment type="subcellular location">
    <subcellularLocation>
        <location evidence="1">Cell membrane</location>
        <topology evidence="1">Lipid-anchor</topology>
        <topology evidence="1">GPI-anchor</topology>
    </subcellularLocation>
</comment>
<evidence type="ECO:0000256" key="9">
    <source>
        <dbReference type="ARBA" id="ARBA00022842"/>
    </source>
</evidence>
<evidence type="ECO:0000256" key="11">
    <source>
        <dbReference type="ARBA" id="ARBA00023180"/>
    </source>
</evidence>
<keyword evidence="8 14" id="KW-0862">Zinc</keyword>
<dbReference type="VEuPathDB" id="VectorBase:ASTE006855"/>
<evidence type="ECO:0000256" key="18">
    <source>
        <dbReference type="SAM" id="SignalP"/>
    </source>
</evidence>
<accession>A0A182Y6X2</accession>
<keyword evidence="18" id="KW-0732">Signal</keyword>
<comment type="similarity">
    <text evidence="2 15">Belongs to the alkaline phosphatase family.</text>
</comment>